<name>A0A2H6BM40_MICAE</name>
<dbReference type="SUPFAM" id="SSF52980">
    <property type="entry name" value="Restriction endonuclease-like"/>
    <property type="match status" value="1"/>
</dbReference>
<dbReference type="InterPro" id="IPR011856">
    <property type="entry name" value="tRNA_endonuc-like_dom_sf"/>
</dbReference>
<evidence type="ECO:0000313" key="1">
    <source>
        <dbReference type="EMBL" id="GBD51220.1"/>
    </source>
</evidence>
<dbReference type="Pfam" id="PF08814">
    <property type="entry name" value="XisH"/>
    <property type="match status" value="1"/>
</dbReference>
<evidence type="ECO:0000313" key="2">
    <source>
        <dbReference type="Proteomes" id="UP000236321"/>
    </source>
</evidence>
<dbReference type="RefSeq" id="WP_103111246.1">
    <property type="nucleotide sequence ID" value="NZ_BEIU01000020.1"/>
</dbReference>
<dbReference type="InterPro" id="IPR014919">
    <property type="entry name" value="XisH"/>
</dbReference>
<dbReference type="GO" id="GO:0003676">
    <property type="term" value="F:nucleic acid binding"/>
    <property type="evidence" value="ECO:0007669"/>
    <property type="project" value="InterPro"/>
</dbReference>
<dbReference type="Gene3D" id="3.40.1350.10">
    <property type="match status" value="1"/>
</dbReference>
<dbReference type="InterPro" id="IPR011335">
    <property type="entry name" value="Restrct_endonuc-II-like"/>
</dbReference>
<reference evidence="2" key="1">
    <citation type="submission" date="2017-12" db="EMBL/GenBank/DDBJ databases">
        <title>Improved Draft Genome Sequence of Microcystis aeruginosa NIES-298, a Microcystin-Producing Cyanobacterium from Lake Kasumigaura, Japan.</title>
        <authorList>
            <person name="Yamaguchi H."/>
            <person name="Suzuki S."/>
            <person name="Kawachi M."/>
        </authorList>
    </citation>
    <scope>NUCLEOTIDE SEQUENCE [LARGE SCALE GENOMIC DNA]</scope>
    <source>
        <strain evidence="2">NIES-298</strain>
    </source>
</reference>
<gene>
    <name evidence="1" type="ORF">BGM30_03130</name>
</gene>
<organism evidence="1 2">
    <name type="scientific">Microcystis aeruginosa NIES-298</name>
    <dbReference type="NCBI Taxonomy" id="449468"/>
    <lineage>
        <taxon>Bacteria</taxon>
        <taxon>Bacillati</taxon>
        <taxon>Cyanobacteriota</taxon>
        <taxon>Cyanophyceae</taxon>
        <taxon>Oscillatoriophycideae</taxon>
        <taxon>Chroococcales</taxon>
        <taxon>Microcystaceae</taxon>
        <taxon>Microcystis</taxon>
    </lineage>
</organism>
<sequence length="139" mass="15857">MSARDIYHDTVKLALEKDGWAITHDPFPLQIGKKRLSADLGAERLISAEKELRKIVVEVKSFVGQSDVKDLQQALGQHVLYRQILNEMKVERVLYLAISQPTFNSVFSIELGQVLLKNQIVKLIVFDDESEVIVQWIPD</sequence>
<accession>A0A2H6BM40</accession>
<dbReference type="CDD" id="cd22366">
    <property type="entry name" value="XisH-like"/>
    <property type="match status" value="1"/>
</dbReference>
<comment type="caution">
    <text evidence="1">The sequence shown here is derived from an EMBL/GenBank/DDBJ whole genome shotgun (WGS) entry which is preliminary data.</text>
</comment>
<protein>
    <submittedName>
        <fullName evidence="1">XisH protein</fullName>
    </submittedName>
</protein>
<dbReference type="Proteomes" id="UP000236321">
    <property type="component" value="Unassembled WGS sequence"/>
</dbReference>
<dbReference type="EMBL" id="BEYQ01000001">
    <property type="protein sequence ID" value="GBD51220.1"/>
    <property type="molecule type" value="Genomic_DNA"/>
</dbReference>
<dbReference type="AlphaFoldDB" id="A0A2H6BM40"/>
<proteinExistence type="predicted"/>